<dbReference type="OrthoDB" id="7206808at2"/>
<dbReference type="PANTHER" id="PTHR39327">
    <property type="match status" value="1"/>
</dbReference>
<dbReference type="InterPro" id="IPR010319">
    <property type="entry name" value="Transglutaminase-like_Cys_pept"/>
</dbReference>
<organism evidence="2 3">
    <name type="scientific">Fulvimarina endophytica</name>
    <dbReference type="NCBI Taxonomy" id="2293836"/>
    <lineage>
        <taxon>Bacteria</taxon>
        <taxon>Pseudomonadati</taxon>
        <taxon>Pseudomonadota</taxon>
        <taxon>Alphaproteobacteria</taxon>
        <taxon>Hyphomicrobiales</taxon>
        <taxon>Aurantimonadaceae</taxon>
        <taxon>Fulvimarina</taxon>
    </lineage>
</organism>
<gene>
    <name evidence="2" type="ORF">DYI37_16155</name>
</gene>
<dbReference type="AlphaFoldDB" id="A0A371WZF8"/>
<keyword evidence="1" id="KW-0732">Signal</keyword>
<sequence length="200" mass="22327">MFQTLKTASFALATILCAGFVTSADARPVHMPTTSVTSQPIGHYEFCQQYSDRCQPRQAARAPKLDKALWSRIVEVNAAVNAAIYPREDMAMHGKADVWSYPTTEGDCEDYALLKQYMLERAGVPSSALLLTVVLQSNGEGHAVLTVRTDRGDFVLDNLVEQVSVWNETNYTYLKRQSERHAGQWVDIIDDRSILVGSLR</sequence>
<proteinExistence type="predicted"/>
<evidence type="ECO:0000313" key="2">
    <source>
        <dbReference type="EMBL" id="RFC62363.1"/>
    </source>
</evidence>
<reference evidence="2 3" key="1">
    <citation type="submission" date="2018-08" db="EMBL/GenBank/DDBJ databases">
        <title>Fulvimarina sp. 85, whole genome shotgun sequence.</title>
        <authorList>
            <person name="Tuo L."/>
        </authorList>
    </citation>
    <scope>NUCLEOTIDE SEQUENCE [LARGE SCALE GENOMIC DNA]</scope>
    <source>
        <strain evidence="2 3">85</strain>
    </source>
</reference>
<dbReference type="RefSeq" id="WP_116684304.1">
    <property type="nucleotide sequence ID" value="NZ_QURL01000007.1"/>
</dbReference>
<name>A0A371WZF8_9HYPH</name>
<dbReference type="PANTHER" id="PTHR39327:SF1">
    <property type="entry name" value="BLR5470 PROTEIN"/>
    <property type="match status" value="1"/>
</dbReference>
<dbReference type="EMBL" id="QURL01000007">
    <property type="protein sequence ID" value="RFC62363.1"/>
    <property type="molecule type" value="Genomic_DNA"/>
</dbReference>
<feature type="signal peptide" evidence="1">
    <location>
        <begin position="1"/>
        <end position="26"/>
    </location>
</feature>
<accession>A0A371WZF8</accession>
<dbReference type="Pfam" id="PF06035">
    <property type="entry name" value="Peptidase_C93"/>
    <property type="match status" value="1"/>
</dbReference>
<keyword evidence="3" id="KW-1185">Reference proteome</keyword>
<dbReference type="Gene3D" id="3.10.620.30">
    <property type="match status" value="1"/>
</dbReference>
<dbReference type="Proteomes" id="UP000264310">
    <property type="component" value="Unassembled WGS sequence"/>
</dbReference>
<comment type="caution">
    <text evidence="2">The sequence shown here is derived from an EMBL/GenBank/DDBJ whole genome shotgun (WGS) entry which is preliminary data.</text>
</comment>
<feature type="chain" id="PRO_5016588199" evidence="1">
    <location>
        <begin position="27"/>
        <end position="200"/>
    </location>
</feature>
<evidence type="ECO:0000313" key="3">
    <source>
        <dbReference type="Proteomes" id="UP000264310"/>
    </source>
</evidence>
<evidence type="ECO:0000256" key="1">
    <source>
        <dbReference type="SAM" id="SignalP"/>
    </source>
</evidence>
<protein>
    <submittedName>
        <fullName evidence="2">Transglutaminase</fullName>
    </submittedName>
</protein>